<name>A0AA47MGB4_MERPO</name>
<accession>A0AA47MGB4</accession>
<protein>
    <submittedName>
        <fullName evidence="1">Uncharacterized protein</fullName>
    </submittedName>
</protein>
<organism evidence="1 2">
    <name type="scientific">Merluccius polli</name>
    <name type="common">Benguela hake</name>
    <name type="synonym">Merluccius cadenati</name>
    <dbReference type="NCBI Taxonomy" id="89951"/>
    <lineage>
        <taxon>Eukaryota</taxon>
        <taxon>Metazoa</taxon>
        <taxon>Chordata</taxon>
        <taxon>Craniata</taxon>
        <taxon>Vertebrata</taxon>
        <taxon>Euteleostomi</taxon>
        <taxon>Actinopterygii</taxon>
        <taxon>Neopterygii</taxon>
        <taxon>Teleostei</taxon>
        <taxon>Neoteleostei</taxon>
        <taxon>Acanthomorphata</taxon>
        <taxon>Zeiogadaria</taxon>
        <taxon>Gadariae</taxon>
        <taxon>Gadiformes</taxon>
        <taxon>Gadoidei</taxon>
        <taxon>Merlucciidae</taxon>
        <taxon>Merluccius</taxon>
    </lineage>
</organism>
<reference evidence="1" key="1">
    <citation type="journal article" date="2023" name="Front. Mar. Sci.">
        <title>A new Merluccius polli reference genome to investigate the effects of global change in West African waters.</title>
        <authorList>
            <person name="Mateo J.L."/>
            <person name="Blanco-Fernandez C."/>
            <person name="Garcia-Vazquez E."/>
            <person name="Machado-Schiaffino G."/>
        </authorList>
    </citation>
    <scope>NUCLEOTIDE SEQUENCE</scope>
    <source>
        <strain evidence="1">C29</strain>
        <tissue evidence="1">Fin</tissue>
    </source>
</reference>
<dbReference type="AlphaFoldDB" id="A0AA47MGB4"/>
<comment type="caution">
    <text evidence="1">The sequence shown here is derived from an EMBL/GenBank/DDBJ whole genome shotgun (WGS) entry which is preliminary data.</text>
</comment>
<dbReference type="Proteomes" id="UP001174136">
    <property type="component" value="Unassembled WGS sequence"/>
</dbReference>
<sequence>MATGKRRSTFFTNHELEILMCSYGEFQHVFRKNTATSNGGRGALATILEGQWLRESLEGAHPLSPPPKTSLMALTGLCPGKTTNMGKSRFMARHTFLTALHTVALLKCSASPTLYKKLPFAKKHSATHNILLGCESMTMVGNVANVRTD</sequence>
<dbReference type="EMBL" id="JAOPHQ010004332">
    <property type="protein sequence ID" value="KAK0139590.1"/>
    <property type="molecule type" value="Genomic_DNA"/>
</dbReference>
<keyword evidence="2" id="KW-1185">Reference proteome</keyword>
<evidence type="ECO:0000313" key="2">
    <source>
        <dbReference type="Proteomes" id="UP001174136"/>
    </source>
</evidence>
<proteinExistence type="predicted"/>
<evidence type="ECO:0000313" key="1">
    <source>
        <dbReference type="EMBL" id="KAK0139590.1"/>
    </source>
</evidence>
<gene>
    <name evidence="1" type="ORF">N1851_023525</name>
</gene>